<name>A0A397JD59_9GLOM</name>
<dbReference type="Pfam" id="PF07707">
    <property type="entry name" value="BACK"/>
    <property type="match status" value="1"/>
</dbReference>
<gene>
    <name evidence="3" type="ORF">Glove_87g53</name>
</gene>
<reference evidence="3 4" key="1">
    <citation type="submission" date="2018-08" db="EMBL/GenBank/DDBJ databases">
        <title>Genome and evolution of the arbuscular mycorrhizal fungus Diversispora epigaea (formerly Glomus versiforme) and its bacterial endosymbionts.</title>
        <authorList>
            <person name="Sun X."/>
            <person name="Fei Z."/>
            <person name="Harrison M."/>
        </authorList>
    </citation>
    <scope>NUCLEOTIDE SEQUENCE [LARGE SCALE GENOMIC DNA]</scope>
    <source>
        <strain evidence="3 4">IT104</strain>
    </source>
</reference>
<dbReference type="InterPro" id="IPR011333">
    <property type="entry name" value="SKP1/BTB/POZ_sf"/>
</dbReference>
<dbReference type="AlphaFoldDB" id="A0A397JD59"/>
<protein>
    <recommendedName>
        <fullName evidence="5">BTB domain-containing protein</fullName>
    </recommendedName>
</protein>
<dbReference type="SMART" id="SM00225">
    <property type="entry name" value="BTB"/>
    <property type="match status" value="1"/>
</dbReference>
<keyword evidence="4" id="KW-1185">Reference proteome</keyword>
<sequence>MSFKFFDKLSHDFSELLNDKKEYNVIIEVDKEENMKSFTTHSVILRSRSPYFYKELENATTNKNNIKTIIKPNISAQIFEIILKYIYGGIIDIKNLNTKIIYQLMINANELELKELSVKLESYLTETKASWLRTHFSLVYRSIFNSNEFQNLKKFYNNIIVKYPNLIFDSGDFTSLKETALISILKRDDLKVEEIKIWDYVIKWGIAQNPTLPADSKEWSDENFEALKITLQQCLPFIRYFHIPGEVIWEKVKPYKKILEEQLWDDIIQHSISPNKPVNSIVLSARTFSTPKLPSRTISTPELTPKVNAPFPTMINNEHVAELSSWIDRKSIVYSLANIPYEFQSILRGSKDGFHPKTFWNMCHGHAGTVVVAKVAGTDEIVGGYNPLAWDNSKIGSDIETNNSFIFSLKNGNIQNSILSRVKVSRGALYYPRDQNTYGPFFGNCEFMLKSDVSDFTQDKYCQCCSNNVDYEKHIRTTNEYFSIDDYEKKGPTKKILEEQFWDDIIQHSIFQNKLVNSLVLPERTFSTPELSSRVNELFSIIINKKHVAELSSWIE</sequence>
<dbReference type="PROSITE" id="PS50097">
    <property type="entry name" value="BTB"/>
    <property type="match status" value="1"/>
</dbReference>
<evidence type="ECO:0000313" key="3">
    <source>
        <dbReference type="EMBL" id="RHZ83876.1"/>
    </source>
</evidence>
<dbReference type="InterPro" id="IPR006571">
    <property type="entry name" value="TLDc_dom"/>
</dbReference>
<evidence type="ECO:0000313" key="4">
    <source>
        <dbReference type="Proteomes" id="UP000266861"/>
    </source>
</evidence>
<evidence type="ECO:0000259" key="1">
    <source>
        <dbReference type="PROSITE" id="PS50097"/>
    </source>
</evidence>
<proteinExistence type="predicted"/>
<dbReference type="PROSITE" id="PS51886">
    <property type="entry name" value="TLDC"/>
    <property type="match status" value="1"/>
</dbReference>
<feature type="domain" description="BTB" evidence="1">
    <location>
        <begin position="23"/>
        <end position="95"/>
    </location>
</feature>
<dbReference type="GO" id="GO:0005737">
    <property type="term" value="C:cytoplasm"/>
    <property type="evidence" value="ECO:0007669"/>
    <property type="project" value="TreeGrafter"/>
</dbReference>
<evidence type="ECO:0008006" key="5">
    <source>
        <dbReference type="Google" id="ProtNLM"/>
    </source>
</evidence>
<dbReference type="OrthoDB" id="194443at2759"/>
<dbReference type="CDD" id="cd18186">
    <property type="entry name" value="BTB_POZ_ZBTB_KLHL-like"/>
    <property type="match status" value="1"/>
</dbReference>
<accession>A0A397JD59</accession>
<feature type="domain" description="TLDc" evidence="2">
    <location>
        <begin position="313"/>
        <end position="493"/>
    </location>
</feature>
<comment type="caution">
    <text evidence="3">The sequence shown here is derived from an EMBL/GenBank/DDBJ whole genome shotgun (WGS) entry which is preliminary data.</text>
</comment>
<organism evidence="3 4">
    <name type="scientific">Diversispora epigaea</name>
    <dbReference type="NCBI Taxonomy" id="1348612"/>
    <lineage>
        <taxon>Eukaryota</taxon>
        <taxon>Fungi</taxon>
        <taxon>Fungi incertae sedis</taxon>
        <taxon>Mucoromycota</taxon>
        <taxon>Glomeromycotina</taxon>
        <taxon>Glomeromycetes</taxon>
        <taxon>Diversisporales</taxon>
        <taxon>Diversisporaceae</taxon>
        <taxon>Diversispora</taxon>
    </lineage>
</organism>
<dbReference type="Gene3D" id="1.25.40.420">
    <property type="match status" value="1"/>
</dbReference>
<dbReference type="SUPFAM" id="SSF54695">
    <property type="entry name" value="POZ domain"/>
    <property type="match status" value="1"/>
</dbReference>
<dbReference type="PANTHER" id="PTHR46306:SF1">
    <property type="entry name" value="BTB_POZ DOMAIN-CONTAINING PROTEIN 9"/>
    <property type="match status" value="1"/>
</dbReference>
<dbReference type="InterPro" id="IPR000210">
    <property type="entry name" value="BTB/POZ_dom"/>
</dbReference>
<dbReference type="EMBL" id="PQFF01000083">
    <property type="protein sequence ID" value="RHZ83876.1"/>
    <property type="molecule type" value="Genomic_DNA"/>
</dbReference>
<dbReference type="Pfam" id="PF00651">
    <property type="entry name" value="BTB"/>
    <property type="match status" value="1"/>
</dbReference>
<dbReference type="PANTHER" id="PTHR46306">
    <property type="entry name" value="BTB/POZ DOMAIN-CONTAINING PROTEIN 9"/>
    <property type="match status" value="1"/>
</dbReference>
<dbReference type="Gene3D" id="3.30.710.10">
    <property type="entry name" value="Potassium Channel Kv1.1, Chain A"/>
    <property type="match status" value="1"/>
</dbReference>
<evidence type="ECO:0000259" key="2">
    <source>
        <dbReference type="PROSITE" id="PS51886"/>
    </source>
</evidence>
<dbReference type="InterPro" id="IPR011705">
    <property type="entry name" value="BACK"/>
</dbReference>
<dbReference type="Proteomes" id="UP000266861">
    <property type="component" value="Unassembled WGS sequence"/>
</dbReference>
<dbReference type="InterPro" id="IPR052407">
    <property type="entry name" value="BTB_POZ_domain_cont_9"/>
</dbReference>
<dbReference type="Pfam" id="PF07534">
    <property type="entry name" value="TLD"/>
    <property type="match status" value="1"/>
</dbReference>